<dbReference type="InterPro" id="IPR015421">
    <property type="entry name" value="PyrdxlP-dep_Trfase_major"/>
</dbReference>
<comment type="function">
    <text evidence="2 11">Catalyzes the decarboxylative condensation of pimeloyl-[acyl-carrier protein] and L-alanine to produce 8-amino-7-oxononanoate (AON), [acyl-carrier protein], and carbon dioxide.</text>
</comment>
<keyword evidence="8 10" id="KW-0663">Pyridoxal phosphate</keyword>
<dbReference type="GO" id="GO:0008710">
    <property type="term" value="F:8-amino-7-oxononanoate synthase activity"/>
    <property type="evidence" value="ECO:0007669"/>
    <property type="project" value="UniProtKB-UniRule"/>
</dbReference>
<dbReference type="EC" id="2.3.1.47" evidence="11"/>
<gene>
    <name evidence="13" type="primary">bioF</name>
    <name evidence="13" type="ORF">HLQ16_04115</name>
</gene>
<evidence type="ECO:0000256" key="6">
    <source>
        <dbReference type="ARBA" id="ARBA00022679"/>
    </source>
</evidence>
<dbReference type="UniPathway" id="UPA00078"/>
<evidence type="ECO:0000256" key="3">
    <source>
        <dbReference type="ARBA" id="ARBA00004746"/>
    </source>
</evidence>
<keyword evidence="13" id="KW-0012">Acyltransferase</keyword>
<comment type="similarity">
    <text evidence="4 11">Belongs to the class-II pyridoxal-phosphate-dependent aminotransferase family. BioF subfamily.</text>
</comment>
<dbReference type="InterPro" id="IPR050087">
    <property type="entry name" value="AON_synthase_class-II"/>
</dbReference>
<comment type="pathway">
    <text evidence="3 11">Cofactor biosynthesis; biotin biosynthesis.</text>
</comment>
<dbReference type="Proteomes" id="UP000531659">
    <property type="component" value="Unassembled WGS sequence"/>
</dbReference>
<dbReference type="GO" id="GO:0009102">
    <property type="term" value="P:biotin biosynthetic process"/>
    <property type="evidence" value="ECO:0007669"/>
    <property type="project" value="UniProtKB-UniRule"/>
</dbReference>
<reference evidence="13 14" key="1">
    <citation type="submission" date="2020-05" db="EMBL/GenBank/DDBJ databases">
        <title>Complete genome of Clostridium estertheticum subspecies estertheticum, isolated from Vacuum packed lamb meat from New Zealand imported to Switzerland.</title>
        <authorList>
            <person name="Wambui J."/>
            <person name="Stevens M.J.A."/>
            <person name="Stephan R."/>
        </authorList>
    </citation>
    <scope>NUCLEOTIDE SEQUENCE [LARGE SCALE GENOMIC DNA]</scope>
    <source>
        <strain evidence="13 14">CEST001</strain>
    </source>
</reference>
<dbReference type="InterPro" id="IPR001917">
    <property type="entry name" value="Aminotrans_II_pyridoxalP_BS"/>
</dbReference>
<comment type="catalytic activity">
    <reaction evidence="9 11">
        <text>6-carboxyhexanoyl-[ACP] + L-alanine + H(+) = (8S)-8-amino-7-oxononanoate + holo-[ACP] + CO2</text>
        <dbReference type="Rhea" id="RHEA:42288"/>
        <dbReference type="Rhea" id="RHEA-COMP:9685"/>
        <dbReference type="Rhea" id="RHEA-COMP:9955"/>
        <dbReference type="ChEBI" id="CHEBI:15378"/>
        <dbReference type="ChEBI" id="CHEBI:16526"/>
        <dbReference type="ChEBI" id="CHEBI:57972"/>
        <dbReference type="ChEBI" id="CHEBI:64479"/>
        <dbReference type="ChEBI" id="CHEBI:78846"/>
        <dbReference type="ChEBI" id="CHEBI:149468"/>
        <dbReference type="EC" id="2.3.1.47"/>
    </reaction>
</comment>
<dbReference type="InterPro" id="IPR004723">
    <property type="entry name" value="AONS_Archaea/Proteobacteria"/>
</dbReference>
<dbReference type="PANTHER" id="PTHR13693:SF3">
    <property type="entry name" value="LD36009P"/>
    <property type="match status" value="1"/>
</dbReference>
<dbReference type="GO" id="GO:0030170">
    <property type="term" value="F:pyridoxal phosphate binding"/>
    <property type="evidence" value="ECO:0007669"/>
    <property type="project" value="InterPro"/>
</dbReference>
<comment type="cofactor">
    <cofactor evidence="1 10 11">
        <name>pyridoxal 5'-phosphate</name>
        <dbReference type="ChEBI" id="CHEBI:597326"/>
    </cofactor>
</comment>
<comment type="subunit">
    <text evidence="5 11">Homodimer.</text>
</comment>
<evidence type="ECO:0000256" key="4">
    <source>
        <dbReference type="ARBA" id="ARBA00010008"/>
    </source>
</evidence>
<dbReference type="PROSITE" id="PS00599">
    <property type="entry name" value="AA_TRANSFER_CLASS_2"/>
    <property type="match status" value="1"/>
</dbReference>
<dbReference type="NCBIfam" id="TIGR00858">
    <property type="entry name" value="bioF"/>
    <property type="match status" value="1"/>
</dbReference>
<evidence type="ECO:0000259" key="12">
    <source>
        <dbReference type="Pfam" id="PF00155"/>
    </source>
</evidence>
<evidence type="ECO:0000256" key="8">
    <source>
        <dbReference type="ARBA" id="ARBA00022898"/>
    </source>
</evidence>
<evidence type="ECO:0000256" key="11">
    <source>
        <dbReference type="RuleBase" id="RU003693"/>
    </source>
</evidence>
<organism evidence="13 14">
    <name type="scientific">Clostridium estertheticum</name>
    <dbReference type="NCBI Taxonomy" id="238834"/>
    <lineage>
        <taxon>Bacteria</taxon>
        <taxon>Bacillati</taxon>
        <taxon>Bacillota</taxon>
        <taxon>Clostridia</taxon>
        <taxon>Eubacteriales</taxon>
        <taxon>Clostridiaceae</taxon>
        <taxon>Clostridium</taxon>
    </lineage>
</organism>
<feature type="domain" description="Aminotransferase class I/classII large" evidence="12">
    <location>
        <begin position="37"/>
        <end position="377"/>
    </location>
</feature>
<proteinExistence type="inferred from homology"/>
<dbReference type="InterPro" id="IPR015422">
    <property type="entry name" value="PyrdxlP-dep_Trfase_small"/>
</dbReference>
<evidence type="ECO:0000256" key="2">
    <source>
        <dbReference type="ARBA" id="ARBA00002513"/>
    </source>
</evidence>
<evidence type="ECO:0000256" key="10">
    <source>
        <dbReference type="PIRSR" id="PIRSR604723-51"/>
    </source>
</evidence>
<dbReference type="InterPro" id="IPR015424">
    <property type="entry name" value="PyrdxlP-dep_Trfase"/>
</dbReference>
<evidence type="ECO:0000256" key="5">
    <source>
        <dbReference type="ARBA" id="ARBA00011738"/>
    </source>
</evidence>
<evidence type="ECO:0000313" key="13">
    <source>
        <dbReference type="EMBL" id="NNU75108.1"/>
    </source>
</evidence>
<protein>
    <recommendedName>
        <fullName evidence="11">8-amino-7-ketopelargonate synthase</fullName>
        <ecNumber evidence="11">2.3.1.47</ecNumber>
    </recommendedName>
</protein>
<dbReference type="SUPFAM" id="SSF53383">
    <property type="entry name" value="PLP-dependent transferases"/>
    <property type="match status" value="1"/>
</dbReference>
<feature type="modified residue" description="N6-(pyridoxal phosphate)lysine" evidence="10">
    <location>
        <position position="235"/>
    </location>
</feature>
<keyword evidence="7" id="KW-0093">Biotin biosynthesis</keyword>
<dbReference type="Gene3D" id="3.40.640.10">
    <property type="entry name" value="Type I PLP-dependent aspartate aminotransferase-like (Major domain)"/>
    <property type="match status" value="1"/>
</dbReference>
<dbReference type="InterPro" id="IPR004839">
    <property type="entry name" value="Aminotransferase_I/II_large"/>
</dbReference>
<evidence type="ECO:0000256" key="7">
    <source>
        <dbReference type="ARBA" id="ARBA00022756"/>
    </source>
</evidence>
<comment type="caution">
    <text evidence="13">The sequence shown here is derived from an EMBL/GenBank/DDBJ whole genome shotgun (WGS) entry which is preliminary data.</text>
</comment>
<dbReference type="AlphaFoldDB" id="A0A7Y3SUD4"/>
<dbReference type="EMBL" id="JABEYB010000003">
    <property type="protein sequence ID" value="NNU75108.1"/>
    <property type="molecule type" value="Genomic_DNA"/>
</dbReference>
<accession>A0A7Y3SUD4</accession>
<name>A0A7Y3SUD4_9CLOT</name>
<dbReference type="Pfam" id="PF00155">
    <property type="entry name" value="Aminotran_1_2"/>
    <property type="match status" value="1"/>
</dbReference>
<dbReference type="PANTHER" id="PTHR13693">
    <property type="entry name" value="CLASS II AMINOTRANSFERASE/8-AMINO-7-OXONONANOATE SYNTHASE"/>
    <property type="match status" value="1"/>
</dbReference>
<dbReference type="RefSeq" id="WP_171295902.1">
    <property type="nucleotide sequence ID" value="NZ_CP087098.1"/>
</dbReference>
<keyword evidence="6 11" id="KW-0808">Transferase</keyword>
<evidence type="ECO:0000256" key="1">
    <source>
        <dbReference type="ARBA" id="ARBA00001933"/>
    </source>
</evidence>
<sequence>MNYITDKLIKIKDKGLYRELRYIDTAQSPRVKIEGKDFILLGSNNYLGLCDDFRLKKAAIDAINKYGVGSGGSRLTTGSYDLHKQLEEKIASFKGTEASLVFNTGYMANVGIISALCDGSWVIFSDKLNHASIIDGYRLSGAKLIRYKHCDMNDLLNKINKYKGSNNLIVTDGVFSMDGDIAPLPDIVKIAKKFNMMTMVDDAHATGILGKNGSGTASYFGLDNEIDIIMGTLSKAVASEGGYVAGKKDLINYLINSARSFIYSTALSPSTIAVSIKALEIIEKDEERRVKLLKTSNWFQNQLKAAGFNVMESKTPIIPILIGEVDKAVEFSKILLSQGVYVPAIRPPSVPRGTSRLRISLMATHSKEDLEEALVKIKEIGKELKIIGGLL</sequence>
<dbReference type="Gene3D" id="3.90.1150.10">
    <property type="entry name" value="Aspartate Aminotransferase, domain 1"/>
    <property type="match status" value="1"/>
</dbReference>
<dbReference type="FunFam" id="3.40.640.10:FF:000006">
    <property type="entry name" value="5-aminolevulinate synthase, mitochondrial"/>
    <property type="match status" value="1"/>
</dbReference>
<evidence type="ECO:0000313" key="14">
    <source>
        <dbReference type="Proteomes" id="UP000531659"/>
    </source>
</evidence>
<dbReference type="CDD" id="cd06454">
    <property type="entry name" value="KBL_like"/>
    <property type="match status" value="1"/>
</dbReference>
<evidence type="ECO:0000256" key="9">
    <source>
        <dbReference type="ARBA" id="ARBA00047715"/>
    </source>
</evidence>